<dbReference type="EMBL" id="KI659978">
    <property type="protein sequence ID" value="ETN78305.1"/>
    <property type="molecule type" value="Genomic_DNA"/>
</dbReference>
<dbReference type="KEGG" id="nai:NECAME_10440"/>
<reference evidence="2" key="1">
    <citation type="journal article" date="2014" name="Nat. Genet.">
        <title>Genome of the human hookworm Necator americanus.</title>
        <authorList>
            <person name="Tang Y.T."/>
            <person name="Gao X."/>
            <person name="Rosa B.A."/>
            <person name="Abubucker S."/>
            <person name="Hallsworth-Pepin K."/>
            <person name="Martin J."/>
            <person name="Tyagi R."/>
            <person name="Heizer E."/>
            <person name="Zhang X."/>
            <person name="Bhonagiri-Palsikar V."/>
            <person name="Minx P."/>
            <person name="Warren W.C."/>
            <person name="Wang Q."/>
            <person name="Zhan B."/>
            <person name="Hotez P.J."/>
            <person name="Sternberg P.W."/>
            <person name="Dougall A."/>
            <person name="Gaze S.T."/>
            <person name="Mulvenna J."/>
            <person name="Sotillo J."/>
            <person name="Ranganathan S."/>
            <person name="Rabelo E.M."/>
            <person name="Wilson R.K."/>
            <person name="Felgner P.L."/>
            <person name="Bethony J."/>
            <person name="Hawdon J.M."/>
            <person name="Gasser R.B."/>
            <person name="Loukas A."/>
            <person name="Mitreva M."/>
        </authorList>
    </citation>
    <scope>NUCLEOTIDE SEQUENCE [LARGE SCALE GENOMIC DNA]</scope>
</reference>
<evidence type="ECO:0000313" key="1">
    <source>
        <dbReference type="EMBL" id="ETN78305.1"/>
    </source>
</evidence>
<sequence>MHEVSHLREWTITTKNGYKKKKKISEKLRMKWMYIGKEPSIDEIQQQRKKLFKMEEQSILRAYVG</sequence>
<organism evidence="1 2">
    <name type="scientific">Necator americanus</name>
    <name type="common">Human hookworm</name>
    <dbReference type="NCBI Taxonomy" id="51031"/>
    <lineage>
        <taxon>Eukaryota</taxon>
        <taxon>Metazoa</taxon>
        <taxon>Ecdysozoa</taxon>
        <taxon>Nematoda</taxon>
        <taxon>Chromadorea</taxon>
        <taxon>Rhabditida</taxon>
        <taxon>Rhabditina</taxon>
        <taxon>Rhabditomorpha</taxon>
        <taxon>Strongyloidea</taxon>
        <taxon>Ancylostomatidae</taxon>
        <taxon>Bunostominae</taxon>
        <taxon>Necator</taxon>
    </lineage>
</organism>
<gene>
    <name evidence="1" type="ORF">NECAME_10440</name>
</gene>
<protein>
    <submittedName>
        <fullName evidence="1">Uncharacterized protein</fullName>
    </submittedName>
</protein>
<evidence type="ECO:0000313" key="2">
    <source>
        <dbReference type="Proteomes" id="UP000053676"/>
    </source>
</evidence>
<proteinExistence type="predicted"/>
<dbReference type="Proteomes" id="UP000053676">
    <property type="component" value="Unassembled WGS sequence"/>
</dbReference>
<dbReference type="AlphaFoldDB" id="W2T8I5"/>
<keyword evidence="2" id="KW-1185">Reference proteome</keyword>
<name>W2T8I5_NECAM</name>
<accession>W2T8I5</accession>